<dbReference type="Proteomes" id="UP000600449">
    <property type="component" value="Unassembled WGS sequence"/>
</dbReference>
<evidence type="ECO:0000313" key="3">
    <source>
        <dbReference type="Proteomes" id="UP000600449"/>
    </source>
</evidence>
<gene>
    <name evidence="2" type="ORF">GCM10011322_29470</name>
</gene>
<feature type="compositionally biased region" description="Pro residues" evidence="1">
    <location>
        <begin position="47"/>
        <end position="57"/>
    </location>
</feature>
<sequence>MLNLIHILRQALARGEPDPDPALEADPFSDPTIAAMSPAALADLPLSHPPAPPPLPRAAPAAAPHGTRTSLPRASRLAIRPSASAACVSG</sequence>
<name>A0A917QBF2_9HYPH</name>
<reference evidence="2 3" key="1">
    <citation type="journal article" date="2014" name="Int. J. Syst. Evol. Microbiol.">
        <title>Complete genome sequence of Corynebacterium casei LMG S-19264T (=DSM 44701T), isolated from a smear-ripened cheese.</title>
        <authorList>
            <consortium name="US DOE Joint Genome Institute (JGI-PGF)"/>
            <person name="Walter F."/>
            <person name="Albersmeier A."/>
            <person name="Kalinowski J."/>
            <person name="Ruckert C."/>
        </authorList>
    </citation>
    <scope>NUCLEOTIDE SEQUENCE [LARGE SCALE GENOMIC DNA]</scope>
    <source>
        <strain evidence="2 3">CGMCC 1.9161</strain>
    </source>
</reference>
<evidence type="ECO:0000313" key="2">
    <source>
        <dbReference type="EMBL" id="GGK40441.1"/>
    </source>
</evidence>
<keyword evidence="3" id="KW-1185">Reference proteome</keyword>
<comment type="caution">
    <text evidence="2">The sequence shown here is derived from an EMBL/GenBank/DDBJ whole genome shotgun (WGS) entry which is preliminary data.</text>
</comment>
<organism evidence="2 3">
    <name type="scientific">Salinarimonas ramus</name>
    <dbReference type="NCBI Taxonomy" id="690164"/>
    <lineage>
        <taxon>Bacteria</taxon>
        <taxon>Pseudomonadati</taxon>
        <taxon>Pseudomonadota</taxon>
        <taxon>Alphaproteobacteria</taxon>
        <taxon>Hyphomicrobiales</taxon>
        <taxon>Salinarimonadaceae</taxon>
        <taxon>Salinarimonas</taxon>
    </lineage>
</organism>
<proteinExistence type="predicted"/>
<evidence type="ECO:0000256" key="1">
    <source>
        <dbReference type="SAM" id="MobiDB-lite"/>
    </source>
</evidence>
<feature type="region of interest" description="Disordered" evidence="1">
    <location>
        <begin position="39"/>
        <end position="76"/>
    </location>
</feature>
<protein>
    <submittedName>
        <fullName evidence="2">Uncharacterized protein</fullName>
    </submittedName>
</protein>
<accession>A0A917QBF2</accession>
<dbReference type="AlphaFoldDB" id="A0A917QBF2"/>
<dbReference type="EMBL" id="BMMF01000008">
    <property type="protein sequence ID" value="GGK40441.1"/>
    <property type="molecule type" value="Genomic_DNA"/>
</dbReference>